<keyword evidence="4 6" id="KW-0472">Membrane</keyword>
<feature type="transmembrane region" description="Helical" evidence="6">
    <location>
        <begin position="413"/>
        <end position="434"/>
    </location>
</feature>
<feature type="transmembrane region" description="Helical" evidence="6">
    <location>
        <begin position="343"/>
        <end position="362"/>
    </location>
</feature>
<evidence type="ECO:0000256" key="6">
    <source>
        <dbReference type="SAM" id="Phobius"/>
    </source>
</evidence>
<proteinExistence type="predicted"/>
<dbReference type="InterPro" id="IPR007568">
    <property type="entry name" value="RTA1"/>
</dbReference>
<gene>
    <name evidence="8" type="ORF">MHUMG1_04581</name>
</gene>
<evidence type="ECO:0000256" key="2">
    <source>
        <dbReference type="ARBA" id="ARBA00022692"/>
    </source>
</evidence>
<comment type="caution">
    <text evidence="8">The sequence shown here is derived from an EMBL/GenBank/DDBJ whole genome shotgun (WGS) entry which is preliminary data.</text>
</comment>
<evidence type="ECO:0000256" key="4">
    <source>
        <dbReference type="ARBA" id="ARBA00023136"/>
    </source>
</evidence>
<evidence type="ECO:0000313" key="9">
    <source>
        <dbReference type="Proteomes" id="UP000764110"/>
    </source>
</evidence>
<organism evidence="8 9">
    <name type="scientific">Metarhizium humberi</name>
    <dbReference type="NCBI Taxonomy" id="2596975"/>
    <lineage>
        <taxon>Eukaryota</taxon>
        <taxon>Fungi</taxon>
        <taxon>Dikarya</taxon>
        <taxon>Ascomycota</taxon>
        <taxon>Pezizomycotina</taxon>
        <taxon>Sordariomycetes</taxon>
        <taxon>Hypocreomycetidae</taxon>
        <taxon>Hypocreales</taxon>
        <taxon>Clavicipitaceae</taxon>
        <taxon>Metarhizium</taxon>
    </lineage>
</organism>
<dbReference type="AlphaFoldDB" id="A0A9P8MDC7"/>
<feature type="transmembrane region" description="Helical" evidence="6">
    <location>
        <begin position="282"/>
        <end position="300"/>
    </location>
</feature>
<dbReference type="PANTHER" id="PTHR35859:SF5">
    <property type="entry name" value="ION TRANSPORT DOMAIN-CONTAINING PROTEIN"/>
    <property type="match status" value="1"/>
</dbReference>
<feature type="domain" description="Calcium channel YVC1-like C-terminal transmembrane" evidence="7">
    <location>
        <begin position="287"/>
        <end position="579"/>
    </location>
</feature>
<evidence type="ECO:0000256" key="5">
    <source>
        <dbReference type="SAM" id="MobiDB-lite"/>
    </source>
</evidence>
<feature type="region of interest" description="Disordered" evidence="5">
    <location>
        <begin position="143"/>
        <end position="165"/>
    </location>
</feature>
<dbReference type="InterPro" id="IPR052971">
    <property type="entry name" value="TRP_calcium_channel"/>
</dbReference>
<dbReference type="EMBL" id="JACEFI010000007">
    <property type="protein sequence ID" value="KAH0597204.1"/>
    <property type="molecule type" value="Genomic_DNA"/>
</dbReference>
<dbReference type="InterPro" id="IPR056336">
    <property type="entry name" value="YVC1_C"/>
</dbReference>
<dbReference type="GO" id="GO:0016020">
    <property type="term" value="C:membrane"/>
    <property type="evidence" value="ECO:0007669"/>
    <property type="project" value="UniProtKB-SubCell"/>
</dbReference>
<dbReference type="Pfam" id="PF23317">
    <property type="entry name" value="YVC1_C"/>
    <property type="match status" value="1"/>
</dbReference>
<feature type="transmembrane region" description="Helical" evidence="6">
    <location>
        <begin position="472"/>
        <end position="490"/>
    </location>
</feature>
<evidence type="ECO:0000313" key="8">
    <source>
        <dbReference type="EMBL" id="KAH0597204.1"/>
    </source>
</evidence>
<comment type="subcellular location">
    <subcellularLocation>
        <location evidence="1">Membrane</location>
        <topology evidence="1">Multi-pass membrane protein</topology>
    </subcellularLocation>
</comment>
<feature type="compositionally biased region" description="Basic and acidic residues" evidence="5">
    <location>
        <begin position="1009"/>
        <end position="1018"/>
    </location>
</feature>
<name>A0A9P8MDC7_9HYPO</name>
<sequence length="1066" mass="120728">MPIRLRMRPQPVRDLSPMSARYDFDMPDIAEDDSFRDVVKKLSLYFTDVIELPSTFEQLRTTEAGNCVRVLVDHLGQNCTNPAIVNALLALKWHYAAANEHLSLRETRSFACEITAWRFLTRLSERQAVDFCLYEIPVAAEHEDHSQPASHDQEAGETSPLLIRRNSSGEGLPAIVVGSARERTKMLSSLSRLTHLGDESDDEADPTSAFKSLNALEIAAIANAKRFLSQHVVQKIITGIWNGDIVFWDTLSVNSVKKPRYYNPHTSDPFSRLRVPKYLKTWEVLFFVVFLCLYYSVLITRDDTRITLTEVFLFIWIAAFFYDELSEWIDAGSIFYATDIWNAFDMIMILIGFLFAGLRVIGLAKHNAAMNEMAFNVLSLEALFMMPRICSILSLSPYWGTLIPCLKEMGKDFVKFMVLVVIVYFGFLTTFSLVGRDTFSFGRMTGILTKIFFGSSYVGFDIMDQIDPIFGPPLMIIFITLTSILLQGSLTGMLSNSFSRVITQAREEYLYVYSVYVLEASTSNRLTHFYPPFNLIALVIFRPLRFILPRVGKFRAGRIVLLRATHLPIVGAIRLYEYIRRDSQDNDEYAGFRGPRESKKSSRATVHKRSSSGYIRQHVSLSQESTLLKTDGKRRDGDGDDMEEPKGVEGQVAELHQKIDQLTSLVIAMQTKSAGDDTPHAEAVWLAGVRLATVRRVTAYIIMRPAMIGLFWLWAWKKCRMSTRHYCIQDKDGDDDSVVLGTSAKHRLILGQLNDNMYHRRGRKIRPCASRVLRLKLRIRPELWREHGLCRAVRPLDCGPPGSGDCPQKASSANTVSGQTFAWVLLMGGAWETAAFGIRTAGAHDLRQVQFRIWGQLLLLLAPLFQGVGGSVLSGDSAAGVKNIGMRVYTAGIGLQLGFVVVFTGMTVYFYWEMRRVTGCRVGRMGWLIWTMLLVLGMIVTRIVFRLVEFGPGLNHYNPMLGKETWPFLLDAFPMLVALVALNVMHPGYVLRGPDGDFPRLTRAEKKVIRRQKKEEKRQRKVAKKGQSAGKYMNTVNIVLEDSRRSNSESEWPIQERQQVEVVESA</sequence>
<feature type="region of interest" description="Disordered" evidence="5">
    <location>
        <begin position="1009"/>
        <end position="1066"/>
    </location>
</feature>
<keyword evidence="3 6" id="KW-1133">Transmembrane helix</keyword>
<feature type="transmembrane region" description="Helical" evidence="6">
    <location>
        <begin position="382"/>
        <end position="401"/>
    </location>
</feature>
<feature type="transmembrane region" description="Helical" evidence="6">
    <location>
        <begin position="924"/>
        <end position="945"/>
    </location>
</feature>
<reference evidence="8 9" key="1">
    <citation type="submission" date="2020-07" db="EMBL/GenBank/DDBJ databases">
        <title>Metarhizium humberi genome.</title>
        <authorList>
            <person name="Lysoe E."/>
        </authorList>
    </citation>
    <scope>NUCLEOTIDE SEQUENCE [LARGE SCALE GENOMIC DNA]</scope>
    <source>
        <strain evidence="8 9">ESALQ1638</strain>
    </source>
</reference>
<feature type="compositionally biased region" description="Basic residues" evidence="5">
    <location>
        <begin position="601"/>
        <end position="610"/>
    </location>
</feature>
<accession>A0A9P8MDC7</accession>
<feature type="region of interest" description="Disordered" evidence="5">
    <location>
        <begin position="587"/>
        <end position="613"/>
    </location>
</feature>
<dbReference type="PANTHER" id="PTHR35859">
    <property type="entry name" value="NONSELECTIVE CATION CHANNEL PROTEIN"/>
    <property type="match status" value="1"/>
</dbReference>
<feature type="compositionally biased region" description="Basic and acidic residues" evidence="5">
    <location>
        <begin position="143"/>
        <end position="154"/>
    </location>
</feature>
<feature type="transmembrane region" description="Helical" evidence="6">
    <location>
        <begin position="306"/>
        <end position="322"/>
    </location>
</feature>
<protein>
    <recommendedName>
        <fullName evidence="7">Calcium channel YVC1-like C-terminal transmembrane domain-containing protein</fullName>
    </recommendedName>
</protein>
<evidence type="ECO:0000256" key="1">
    <source>
        <dbReference type="ARBA" id="ARBA00004141"/>
    </source>
</evidence>
<feature type="region of interest" description="Disordered" evidence="5">
    <location>
        <begin position="626"/>
        <end position="646"/>
    </location>
</feature>
<feature type="transmembrane region" description="Helical" evidence="6">
    <location>
        <begin position="965"/>
        <end position="985"/>
    </location>
</feature>
<evidence type="ECO:0000256" key="3">
    <source>
        <dbReference type="ARBA" id="ARBA00022989"/>
    </source>
</evidence>
<keyword evidence="9" id="KW-1185">Reference proteome</keyword>
<feature type="transmembrane region" description="Helical" evidence="6">
    <location>
        <begin position="697"/>
        <end position="716"/>
    </location>
</feature>
<keyword evidence="2 6" id="KW-0812">Transmembrane</keyword>
<dbReference type="Proteomes" id="UP000764110">
    <property type="component" value="Unassembled WGS sequence"/>
</dbReference>
<evidence type="ECO:0000259" key="7">
    <source>
        <dbReference type="Pfam" id="PF23317"/>
    </source>
</evidence>
<feature type="transmembrane region" description="Helical" evidence="6">
    <location>
        <begin position="893"/>
        <end position="912"/>
    </location>
</feature>
<dbReference type="Pfam" id="PF04479">
    <property type="entry name" value="RTA1"/>
    <property type="match status" value="1"/>
</dbReference>
<feature type="transmembrane region" description="Helical" evidence="6">
    <location>
        <begin position="853"/>
        <end position="873"/>
    </location>
</feature>